<sequence>MVINPNEKKKIAMVPSAVVCHIDESALFEEQKGSSAKLKAMVENKYPQLSFIGQPMEDIFDSDFISGSHLDKSLKNMPGASRDYEHIVQLAQESNNDNTTNADRLKKLFSNINKNTAKEDLYWNIKFAMLLAIAKQERCDYIFMADSSTRQAIKMISKISNGRGYSIPMDVGLEVDSCFKDVVILRPMKDMLAKEMGMYNRLHGVDHDVTAPFNWGTYMPPKSSIERLTEDFIVGLDRDFPSTVSTISRTASKLTPHSNIDYSKTCAICQM</sequence>
<dbReference type="InterPro" id="IPR019407">
    <property type="entry name" value="CTU2"/>
</dbReference>
<dbReference type="OrthoDB" id="25129at2759"/>
<dbReference type="AlphaFoldDB" id="A0A1X2IV37"/>
<dbReference type="STRING" id="90262.A0A1X2IV37"/>
<evidence type="ECO:0000256" key="2">
    <source>
        <dbReference type="ARBA" id="ARBA00022694"/>
    </source>
</evidence>
<keyword evidence="1" id="KW-0963">Cytoplasm</keyword>
<dbReference type="SUPFAM" id="SSF52402">
    <property type="entry name" value="Adenine nucleotide alpha hydrolases-like"/>
    <property type="match status" value="1"/>
</dbReference>
<evidence type="ECO:0000313" key="3">
    <source>
        <dbReference type="EMBL" id="ORZ22640.1"/>
    </source>
</evidence>
<dbReference type="Proteomes" id="UP000193560">
    <property type="component" value="Unassembled WGS sequence"/>
</dbReference>
<dbReference type="PANTHER" id="PTHR20882:SF14">
    <property type="entry name" value="CYTOPLASMIC TRNA 2-THIOLATION PROTEIN 2"/>
    <property type="match status" value="1"/>
</dbReference>
<reference evidence="3 4" key="1">
    <citation type="submission" date="2016-07" db="EMBL/GenBank/DDBJ databases">
        <title>Pervasive Adenine N6-methylation of Active Genes in Fungi.</title>
        <authorList>
            <consortium name="DOE Joint Genome Institute"/>
            <person name="Mondo S.J."/>
            <person name="Dannebaum R.O."/>
            <person name="Kuo R.C."/>
            <person name="Labutti K."/>
            <person name="Haridas S."/>
            <person name="Kuo A."/>
            <person name="Salamov A."/>
            <person name="Ahrendt S.R."/>
            <person name="Lipzen A."/>
            <person name="Sullivan W."/>
            <person name="Andreopoulos W.B."/>
            <person name="Clum A."/>
            <person name="Lindquist E."/>
            <person name="Daum C."/>
            <person name="Ramamoorthy G.K."/>
            <person name="Gryganskyi A."/>
            <person name="Culley D."/>
            <person name="Magnuson J.K."/>
            <person name="James T.Y."/>
            <person name="O'Malley M.A."/>
            <person name="Stajich J.E."/>
            <person name="Spatafora J.W."/>
            <person name="Visel A."/>
            <person name="Grigoriev I.V."/>
        </authorList>
    </citation>
    <scope>NUCLEOTIDE SEQUENCE [LARGE SCALE GENOMIC DNA]</scope>
    <source>
        <strain evidence="3 4">NRRL 1336</strain>
    </source>
</reference>
<dbReference type="GO" id="GO:0000049">
    <property type="term" value="F:tRNA binding"/>
    <property type="evidence" value="ECO:0007669"/>
    <property type="project" value="InterPro"/>
</dbReference>
<name>A0A1X2IV37_9FUNG</name>
<accession>A0A1X2IV37</accession>
<evidence type="ECO:0000256" key="1">
    <source>
        <dbReference type="ARBA" id="ARBA00022490"/>
    </source>
</evidence>
<dbReference type="Pfam" id="PF10288">
    <property type="entry name" value="CTU2"/>
    <property type="match status" value="1"/>
</dbReference>
<dbReference type="Gene3D" id="3.40.50.620">
    <property type="entry name" value="HUPs"/>
    <property type="match status" value="1"/>
</dbReference>
<dbReference type="GO" id="GO:0002143">
    <property type="term" value="P:tRNA wobble position uridine thiolation"/>
    <property type="evidence" value="ECO:0007669"/>
    <property type="project" value="TreeGrafter"/>
</dbReference>
<dbReference type="GO" id="GO:0016783">
    <property type="term" value="F:sulfurtransferase activity"/>
    <property type="evidence" value="ECO:0007669"/>
    <property type="project" value="TreeGrafter"/>
</dbReference>
<dbReference type="GO" id="GO:0005829">
    <property type="term" value="C:cytosol"/>
    <property type="evidence" value="ECO:0007669"/>
    <property type="project" value="TreeGrafter"/>
</dbReference>
<dbReference type="InterPro" id="IPR014729">
    <property type="entry name" value="Rossmann-like_a/b/a_fold"/>
</dbReference>
<dbReference type="EMBL" id="MCGE01000004">
    <property type="protein sequence ID" value="ORZ22640.1"/>
    <property type="molecule type" value="Genomic_DNA"/>
</dbReference>
<dbReference type="PANTHER" id="PTHR20882">
    <property type="entry name" value="CYTOPLASMIC TRNA 2-THIOLATION PROTEIN 2"/>
    <property type="match status" value="1"/>
</dbReference>
<gene>
    <name evidence="3" type="ORF">BCR42DRAFT_319838</name>
</gene>
<evidence type="ECO:0008006" key="5">
    <source>
        <dbReference type="Google" id="ProtNLM"/>
    </source>
</evidence>
<protein>
    <recommendedName>
        <fullName evidence="5">Cytoplasmic tRNA 2-thiolation protein 2</fullName>
    </recommendedName>
</protein>
<organism evidence="3 4">
    <name type="scientific">Absidia repens</name>
    <dbReference type="NCBI Taxonomy" id="90262"/>
    <lineage>
        <taxon>Eukaryota</taxon>
        <taxon>Fungi</taxon>
        <taxon>Fungi incertae sedis</taxon>
        <taxon>Mucoromycota</taxon>
        <taxon>Mucoromycotina</taxon>
        <taxon>Mucoromycetes</taxon>
        <taxon>Mucorales</taxon>
        <taxon>Cunninghamellaceae</taxon>
        <taxon>Absidia</taxon>
    </lineage>
</organism>
<evidence type="ECO:0000313" key="4">
    <source>
        <dbReference type="Proteomes" id="UP000193560"/>
    </source>
</evidence>
<keyword evidence="4" id="KW-1185">Reference proteome</keyword>
<comment type="caution">
    <text evidence="3">The sequence shown here is derived from an EMBL/GenBank/DDBJ whole genome shotgun (WGS) entry which is preliminary data.</text>
</comment>
<keyword evidence="2" id="KW-0819">tRNA processing</keyword>
<proteinExistence type="predicted"/>